<protein>
    <submittedName>
        <fullName evidence="1">Uncharacterized protein</fullName>
    </submittedName>
</protein>
<organism evidence="1 2">
    <name type="scientific">Caenorhabditis japonica</name>
    <dbReference type="NCBI Taxonomy" id="281687"/>
    <lineage>
        <taxon>Eukaryota</taxon>
        <taxon>Metazoa</taxon>
        <taxon>Ecdysozoa</taxon>
        <taxon>Nematoda</taxon>
        <taxon>Chromadorea</taxon>
        <taxon>Rhabditida</taxon>
        <taxon>Rhabditina</taxon>
        <taxon>Rhabditomorpha</taxon>
        <taxon>Rhabditoidea</taxon>
        <taxon>Rhabditidae</taxon>
        <taxon>Peloderinae</taxon>
        <taxon>Caenorhabditis</taxon>
    </lineage>
</organism>
<proteinExistence type="predicted"/>
<reference evidence="1" key="2">
    <citation type="submission" date="2022-06" db="UniProtKB">
        <authorList>
            <consortium name="EnsemblMetazoa"/>
        </authorList>
    </citation>
    <scope>IDENTIFICATION</scope>
    <source>
        <strain evidence="1">DF5081</strain>
    </source>
</reference>
<sequence>MEHLCDQYVGVEARTIRMISLDICFTCGNKHKAKCRHATSLPCRICKKRHLTALCPLMDVENNENELNQAKTNPI</sequence>
<accession>A0A8R1EPF9</accession>
<name>A0A8R1EPF9_CAEJA</name>
<evidence type="ECO:0000313" key="2">
    <source>
        <dbReference type="Proteomes" id="UP000005237"/>
    </source>
</evidence>
<reference evidence="2" key="1">
    <citation type="submission" date="2010-08" db="EMBL/GenBank/DDBJ databases">
        <authorList>
            <consortium name="Caenorhabditis japonica Sequencing Consortium"/>
            <person name="Wilson R.K."/>
        </authorList>
    </citation>
    <scope>NUCLEOTIDE SEQUENCE [LARGE SCALE GENOMIC DNA]</scope>
    <source>
        <strain evidence="2">DF5081</strain>
    </source>
</reference>
<evidence type="ECO:0000313" key="1">
    <source>
        <dbReference type="EnsemblMetazoa" id="CJA37811.1"/>
    </source>
</evidence>
<dbReference type="AlphaFoldDB" id="A0A8R1EPF9"/>
<dbReference type="EnsemblMetazoa" id="CJA37811.1">
    <property type="protein sequence ID" value="CJA37811.1"/>
    <property type="gene ID" value="WBGene00213658"/>
</dbReference>
<keyword evidence="2" id="KW-1185">Reference proteome</keyword>
<dbReference type="Proteomes" id="UP000005237">
    <property type="component" value="Unassembled WGS sequence"/>
</dbReference>